<keyword evidence="2" id="KW-0479">Metal-binding</keyword>
<evidence type="ECO:0000256" key="1">
    <source>
        <dbReference type="ARBA" id="ARBA00004123"/>
    </source>
</evidence>
<proteinExistence type="predicted"/>
<reference evidence="7 8" key="1">
    <citation type="journal article" date="2016" name="Mol. Biol. Evol.">
        <title>Comparative Genomics of Early-Diverging Mushroom-Forming Fungi Provides Insights into the Origins of Lignocellulose Decay Capabilities.</title>
        <authorList>
            <person name="Nagy L.G."/>
            <person name="Riley R."/>
            <person name="Tritt A."/>
            <person name="Adam C."/>
            <person name="Daum C."/>
            <person name="Floudas D."/>
            <person name="Sun H."/>
            <person name="Yadav J.S."/>
            <person name="Pangilinan J."/>
            <person name="Larsson K.H."/>
            <person name="Matsuura K."/>
            <person name="Barry K."/>
            <person name="Labutti K."/>
            <person name="Kuo R."/>
            <person name="Ohm R.A."/>
            <person name="Bhattacharya S.S."/>
            <person name="Shirouzu T."/>
            <person name="Yoshinaga Y."/>
            <person name="Martin F.M."/>
            <person name="Grigoriev I.V."/>
            <person name="Hibbett D.S."/>
        </authorList>
    </citation>
    <scope>NUCLEOTIDE SEQUENCE [LARGE SCALE GENOMIC DNA]</scope>
    <source>
        <strain evidence="7 8">HHB10207 ss-3</strain>
    </source>
</reference>
<accession>A0A166E5K1</accession>
<evidence type="ECO:0000313" key="8">
    <source>
        <dbReference type="Proteomes" id="UP000076798"/>
    </source>
</evidence>
<evidence type="ECO:0000256" key="2">
    <source>
        <dbReference type="ARBA" id="ARBA00022723"/>
    </source>
</evidence>
<evidence type="ECO:0000256" key="3">
    <source>
        <dbReference type="ARBA" id="ARBA00023125"/>
    </source>
</evidence>
<feature type="region of interest" description="Disordered" evidence="5">
    <location>
        <begin position="59"/>
        <end position="114"/>
    </location>
</feature>
<feature type="compositionally biased region" description="Low complexity" evidence="5">
    <location>
        <begin position="199"/>
        <end position="209"/>
    </location>
</feature>
<comment type="subcellular location">
    <subcellularLocation>
        <location evidence="1">Nucleus</location>
    </subcellularLocation>
</comment>
<feature type="region of interest" description="Disordered" evidence="5">
    <location>
        <begin position="21"/>
        <end position="43"/>
    </location>
</feature>
<feature type="domain" description="Zn(2)-C6 fungal-type" evidence="6">
    <location>
        <begin position="148"/>
        <end position="178"/>
    </location>
</feature>
<dbReference type="GO" id="GO:0008270">
    <property type="term" value="F:zinc ion binding"/>
    <property type="evidence" value="ECO:0007669"/>
    <property type="project" value="InterPro"/>
</dbReference>
<dbReference type="PROSITE" id="PS50048">
    <property type="entry name" value="ZN2_CY6_FUNGAL_2"/>
    <property type="match status" value="1"/>
</dbReference>
<dbReference type="InterPro" id="IPR036864">
    <property type="entry name" value="Zn2-C6_fun-type_DNA-bd_sf"/>
</dbReference>
<dbReference type="STRING" id="1314776.A0A166E5K1"/>
<evidence type="ECO:0000256" key="4">
    <source>
        <dbReference type="ARBA" id="ARBA00023242"/>
    </source>
</evidence>
<feature type="compositionally biased region" description="Low complexity" evidence="5">
    <location>
        <begin position="59"/>
        <end position="73"/>
    </location>
</feature>
<dbReference type="GO" id="GO:0005634">
    <property type="term" value="C:nucleus"/>
    <property type="evidence" value="ECO:0007669"/>
    <property type="project" value="UniProtKB-SubCell"/>
</dbReference>
<feature type="region of interest" description="Disordered" evidence="5">
    <location>
        <begin position="183"/>
        <end position="264"/>
    </location>
</feature>
<organism evidence="7 8">
    <name type="scientific">Sistotremastrum suecicum HHB10207 ss-3</name>
    <dbReference type="NCBI Taxonomy" id="1314776"/>
    <lineage>
        <taxon>Eukaryota</taxon>
        <taxon>Fungi</taxon>
        <taxon>Dikarya</taxon>
        <taxon>Basidiomycota</taxon>
        <taxon>Agaricomycotina</taxon>
        <taxon>Agaricomycetes</taxon>
        <taxon>Sistotremastrales</taxon>
        <taxon>Sistotremastraceae</taxon>
        <taxon>Sistotremastrum</taxon>
    </lineage>
</organism>
<dbReference type="PRINTS" id="PR00755">
    <property type="entry name" value="AFLATOXINBRP"/>
</dbReference>
<keyword evidence="8" id="KW-1185">Reference proteome</keyword>
<dbReference type="Gene3D" id="4.10.240.10">
    <property type="entry name" value="Zn(2)-C6 fungal-type DNA-binding domain"/>
    <property type="match status" value="1"/>
</dbReference>
<keyword evidence="4" id="KW-0539">Nucleus</keyword>
<feature type="compositionally biased region" description="Polar residues" evidence="5">
    <location>
        <begin position="21"/>
        <end position="34"/>
    </location>
</feature>
<dbReference type="PANTHER" id="PTHR46910">
    <property type="entry name" value="TRANSCRIPTION FACTOR PDR1"/>
    <property type="match status" value="1"/>
</dbReference>
<dbReference type="SMART" id="SM00066">
    <property type="entry name" value="GAL4"/>
    <property type="match status" value="1"/>
</dbReference>
<feature type="compositionally biased region" description="Low complexity" evidence="5">
    <location>
        <begin position="247"/>
        <end position="264"/>
    </location>
</feature>
<evidence type="ECO:0000256" key="5">
    <source>
        <dbReference type="SAM" id="MobiDB-lite"/>
    </source>
</evidence>
<dbReference type="AlphaFoldDB" id="A0A166E5K1"/>
<dbReference type="CDD" id="cd00067">
    <property type="entry name" value="GAL4"/>
    <property type="match status" value="1"/>
</dbReference>
<dbReference type="GO" id="GO:0003677">
    <property type="term" value="F:DNA binding"/>
    <property type="evidence" value="ECO:0007669"/>
    <property type="project" value="UniProtKB-KW"/>
</dbReference>
<evidence type="ECO:0000259" key="6">
    <source>
        <dbReference type="PROSITE" id="PS50048"/>
    </source>
</evidence>
<protein>
    <recommendedName>
        <fullName evidence="6">Zn(2)-C6 fungal-type domain-containing protein</fullName>
    </recommendedName>
</protein>
<dbReference type="InterPro" id="IPR050987">
    <property type="entry name" value="AtrR-like"/>
</dbReference>
<dbReference type="Pfam" id="PF00172">
    <property type="entry name" value="Zn_clus"/>
    <property type="match status" value="1"/>
</dbReference>
<feature type="compositionally biased region" description="Polar residues" evidence="5">
    <location>
        <begin position="92"/>
        <end position="110"/>
    </location>
</feature>
<gene>
    <name evidence="7" type="ORF">SISSUDRAFT_1061293</name>
</gene>
<dbReference type="GO" id="GO:0000981">
    <property type="term" value="F:DNA-binding transcription factor activity, RNA polymerase II-specific"/>
    <property type="evidence" value="ECO:0007669"/>
    <property type="project" value="InterPro"/>
</dbReference>
<dbReference type="InterPro" id="IPR001138">
    <property type="entry name" value="Zn2Cys6_DnaBD"/>
</dbReference>
<dbReference type="OrthoDB" id="2399539at2759"/>
<dbReference type="Proteomes" id="UP000076798">
    <property type="component" value="Unassembled WGS sequence"/>
</dbReference>
<name>A0A166E5K1_9AGAM</name>
<sequence length="418" mass="45487">MSIISTSPFHPSMFRTDQNIQQSFSNPTPRNRVSSHPIEPMPINIPHSQELAYRLVPGQQMQPSPSFSQGSSGDNRGKRRPINGIPSVCLPPQSSSTPRPVPSVQRTSPANEAPTLNLVQYGEVPGHTGTSFFYRTPIPSHKQRINQACEKCRDRKTRCTGEKPSCNRCVNRGLSCVYATQSRVRGPNRHRETIAPGNASSASSSSSASLDKNRSRDNSPISHNVPEVINLVDDEDQPSSHTHVFPSQPMHQSMSMSSSQSMMSTAESLSSQNSMSMMHPGSMLGMGSQNGADYYPSHAMAPMAPMPELFSSSGLQNSFELDLSAFDQDVNWDLIANQIFESTITSSSSSMSSQSEESPMNLPLQLEAEPVLSMSDAESAELFGLSPPQMDMSAFNPLEYSAIFAGLEYGLDGKATFA</sequence>
<evidence type="ECO:0000313" key="7">
    <source>
        <dbReference type="EMBL" id="KZT39230.1"/>
    </source>
</evidence>
<dbReference type="PROSITE" id="PS00463">
    <property type="entry name" value="ZN2_CY6_FUNGAL_1"/>
    <property type="match status" value="1"/>
</dbReference>
<dbReference type="PANTHER" id="PTHR46910:SF3">
    <property type="entry name" value="HALOTOLERANCE PROTEIN 9-RELATED"/>
    <property type="match status" value="1"/>
</dbReference>
<keyword evidence="3" id="KW-0238">DNA-binding</keyword>
<dbReference type="EMBL" id="KV428049">
    <property type="protein sequence ID" value="KZT39230.1"/>
    <property type="molecule type" value="Genomic_DNA"/>
</dbReference>
<dbReference type="SUPFAM" id="SSF57701">
    <property type="entry name" value="Zn2/Cys6 DNA-binding domain"/>
    <property type="match status" value="1"/>
</dbReference>